<feature type="region of interest" description="Disordered" evidence="1">
    <location>
        <begin position="1"/>
        <end position="30"/>
    </location>
</feature>
<gene>
    <name evidence="2" type="ORF">PR001_g9686</name>
    <name evidence="3" type="ORF">PR002_g1564</name>
    <name evidence="4" type="ORF">PR003_g1672</name>
</gene>
<keyword evidence="6" id="KW-1185">Reference proteome</keyword>
<dbReference type="OrthoDB" id="110881at2759"/>
<evidence type="ECO:0000313" key="3">
    <source>
        <dbReference type="EMBL" id="KAE9046617.1"/>
    </source>
</evidence>
<sequence>MTTAQGGLLPADKPLRGSVTFRTGPRANGPRKGIVKQFTFVAGSGFSVARAQALRFLSGNEFSPEPEVIEDQKLFMKAAKNARQQDFKEVAVKLLGAAQASLGVYYRQ</sequence>
<dbReference type="EMBL" id="QXFU01000046">
    <property type="protein sequence ID" value="KAE9046617.1"/>
    <property type="molecule type" value="Genomic_DNA"/>
</dbReference>
<evidence type="ECO:0000313" key="2">
    <source>
        <dbReference type="EMBL" id="KAE9034541.1"/>
    </source>
</evidence>
<dbReference type="Proteomes" id="UP000429607">
    <property type="component" value="Unassembled WGS sequence"/>
</dbReference>
<dbReference type="EMBL" id="QXFT01000048">
    <property type="protein sequence ID" value="KAE9357651.1"/>
    <property type="molecule type" value="Genomic_DNA"/>
</dbReference>
<evidence type="ECO:0000313" key="4">
    <source>
        <dbReference type="EMBL" id="KAE9357651.1"/>
    </source>
</evidence>
<accession>A0A6A4G8V6</accession>
<evidence type="ECO:0000313" key="6">
    <source>
        <dbReference type="Proteomes" id="UP000434957"/>
    </source>
</evidence>
<reference evidence="4 6" key="1">
    <citation type="submission" date="2018-08" db="EMBL/GenBank/DDBJ databases">
        <title>Genomic investigation of the strawberry pathogen Phytophthora fragariae indicates pathogenicity is determined by transcriptional variation in three key races.</title>
        <authorList>
            <person name="Adams T.M."/>
            <person name="Armitage A.D."/>
            <person name="Sobczyk M.K."/>
            <person name="Bates H.J."/>
            <person name="Dunwell J.M."/>
            <person name="Nellist C.F."/>
            <person name="Harrison R.J."/>
        </authorList>
    </citation>
    <scope>NUCLEOTIDE SEQUENCE [LARGE SCALE GENOMIC DNA]</scope>
    <source>
        <strain evidence="2 5">SCRP249</strain>
        <strain evidence="3 7">SCRP324</strain>
        <strain evidence="4 6">SCRP333</strain>
    </source>
</reference>
<protein>
    <submittedName>
        <fullName evidence="4">Uncharacterized protein</fullName>
    </submittedName>
</protein>
<dbReference type="Proteomes" id="UP000435112">
    <property type="component" value="Unassembled WGS sequence"/>
</dbReference>
<dbReference type="Proteomes" id="UP000434957">
    <property type="component" value="Unassembled WGS sequence"/>
</dbReference>
<evidence type="ECO:0000256" key="1">
    <source>
        <dbReference type="SAM" id="MobiDB-lite"/>
    </source>
</evidence>
<comment type="caution">
    <text evidence="4">The sequence shown here is derived from an EMBL/GenBank/DDBJ whole genome shotgun (WGS) entry which is preliminary data.</text>
</comment>
<dbReference type="EMBL" id="QXFV01000545">
    <property type="protein sequence ID" value="KAE9034541.1"/>
    <property type="molecule type" value="Genomic_DNA"/>
</dbReference>
<proteinExistence type="predicted"/>
<organism evidence="4 6">
    <name type="scientific">Phytophthora rubi</name>
    <dbReference type="NCBI Taxonomy" id="129364"/>
    <lineage>
        <taxon>Eukaryota</taxon>
        <taxon>Sar</taxon>
        <taxon>Stramenopiles</taxon>
        <taxon>Oomycota</taxon>
        <taxon>Peronosporomycetes</taxon>
        <taxon>Peronosporales</taxon>
        <taxon>Peronosporaceae</taxon>
        <taxon>Phytophthora</taxon>
    </lineage>
</organism>
<dbReference type="AlphaFoldDB" id="A0A6A4G8V6"/>
<evidence type="ECO:0000313" key="5">
    <source>
        <dbReference type="Proteomes" id="UP000429607"/>
    </source>
</evidence>
<name>A0A6A4G8V6_9STRA</name>
<evidence type="ECO:0000313" key="7">
    <source>
        <dbReference type="Proteomes" id="UP000435112"/>
    </source>
</evidence>